<name>A0ABY6P9S7_9ACTN</name>
<organism evidence="8 9">
    <name type="scientific">Streptomyces endophytica</name>
    <dbReference type="NCBI Taxonomy" id="2991496"/>
    <lineage>
        <taxon>Bacteria</taxon>
        <taxon>Bacillati</taxon>
        <taxon>Actinomycetota</taxon>
        <taxon>Actinomycetes</taxon>
        <taxon>Kitasatosporales</taxon>
        <taxon>Streptomycetaceae</taxon>
        <taxon>Streptomyces</taxon>
    </lineage>
</organism>
<evidence type="ECO:0000256" key="6">
    <source>
        <dbReference type="PROSITE-ProRule" id="PRU01091"/>
    </source>
</evidence>
<keyword evidence="3" id="KW-0805">Transcription regulation</keyword>
<keyword evidence="4 6" id="KW-0238">DNA-binding</keyword>
<evidence type="ECO:0000256" key="4">
    <source>
        <dbReference type="ARBA" id="ARBA00023125"/>
    </source>
</evidence>
<accession>A0ABY6P9S7</accession>
<dbReference type="Proteomes" id="UP001164959">
    <property type="component" value="Chromosome"/>
</dbReference>
<dbReference type="InterPro" id="IPR002182">
    <property type="entry name" value="NB-ARC"/>
</dbReference>
<dbReference type="Gene3D" id="1.25.40.10">
    <property type="entry name" value="Tetratricopeptide repeat domain"/>
    <property type="match status" value="3"/>
</dbReference>
<evidence type="ECO:0000313" key="9">
    <source>
        <dbReference type="Proteomes" id="UP001164959"/>
    </source>
</evidence>
<dbReference type="InterPro" id="IPR027417">
    <property type="entry name" value="P-loop_NTPase"/>
</dbReference>
<reference evidence="8" key="1">
    <citation type="submission" date="2022-11" db="EMBL/GenBank/DDBJ databases">
        <title>Identification and genomic analyses of a novel endophytic actinobacterium Streptomyces endophytica sp. nov. with potential for biocontrol of Yam anthracnose.</title>
        <authorList>
            <person name="Huang X."/>
        </authorList>
    </citation>
    <scope>NUCLEOTIDE SEQUENCE</scope>
    <source>
        <strain evidence="8">HNM0140</strain>
    </source>
</reference>
<dbReference type="InterPro" id="IPR005158">
    <property type="entry name" value="BTAD"/>
</dbReference>
<dbReference type="InterPro" id="IPR001867">
    <property type="entry name" value="OmpR/PhoB-type_DNA-bd"/>
</dbReference>
<evidence type="ECO:0000256" key="1">
    <source>
        <dbReference type="ARBA" id="ARBA00005820"/>
    </source>
</evidence>
<dbReference type="SMART" id="SM01043">
    <property type="entry name" value="BTAD"/>
    <property type="match status" value="1"/>
</dbReference>
<dbReference type="InterPro" id="IPR019734">
    <property type="entry name" value="TPR_rpt"/>
</dbReference>
<dbReference type="SMART" id="SM00862">
    <property type="entry name" value="Trans_reg_C"/>
    <property type="match status" value="1"/>
</dbReference>
<protein>
    <submittedName>
        <fullName evidence="8">BTAD domain-containing putative transcriptional regulator</fullName>
    </submittedName>
</protein>
<keyword evidence="9" id="KW-1185">Reference proteome</keyword>
<feature type="domain" description="OmpR/PhoB-type" evidence="7">
    <location>
        <begin position="1"/>
        <end position="95"/>
    </location>
</feature>
<dbReference type="InterPro" id="IPR036388">
    <property type="entry name" value="WH-like_DNA-bd_sf"/>
</dbReference>
<evidence type="ECO:0000256" key="2">
    <source>
        <dbReference type="ARBA" id="ARBA00023012"/>
    </source>
</evidence>
<gene>
    <name evidence="8" type="ORF">OJ254_09475</name>
</gene>
<evidence type="ECO:0000256" key="5">
    <source>
        <dbReference type="ARBA" id="ARBA00023163"/>
    </source>
</evidence>
<dbReference type="PANTHER" id="PTHR35807:SF1">
    <property type="entry name" value="TRANSCRIPTIONAL REGULATOR REDD"/>
    <property type="match status" value="1"/>
</dbReference>
<dbReference type="SUPFAM" id="SSF48452">
    <property type="entry name" value="TPR-like"/>
    <property type="match status" value="3"/>
</dbReference>
<comment type="similarity">
    <text evidence="1">Belongs to the AfsR/DnrI/RedD regulatory family.</text>
</comment>
<dbReference type="PRINTS" id="PR00364">
    <property type="entry name" value="DISEASERSIST"/>
</dbReference>
<dbReference type="InterPro" id="IPR016032">
    <property type="entry name" value="Sig_transdc_resp-reg_C-effctor"/>
</dbReference>
<evidence type="ECO:0000256" key="3">
    <source>
        <dbReference type="ARBA" id="ARBA00023015"/>
    </source>
</evidence>
<dbReference type="Pfam" id="PF03704">
    <property type="entry name" value="BTAD"/>
    <property type="match status" value="1"/>
</dbReference>
<dbReference type="SUPFAM" id="SSF46894">
    <property type="entry name" value="C-terminal effector domain of the bipartite response regulators"/>
    <property type="match status" value="1"/>
</dbReference>
<dbReference type="PANTHER" id="PTHR35807">
    <property type="entry name" value="TRANSCRIPTIONAL REGULATOR REDD-RELATED"/>
    <property type="match status" value="1"/>
</dbReference>
<dbReference type="Gene3D" id="1.10.10.10">
    <property type="entry name" value="Winged helix-like DNA-binding domain superfamily/Winged helix DNA-binding domain"/>
    <property type="match status" value="1"/>
</dbReference>
<dbReference type="SMART" id="SM00028">
    <property type="entry name" value="TPR"/>
    <property type="match status" value="8"/>
</dbReference>
<dbReference type="SUPFAM" id="SSF52540">
    <property type="entry name" value="P-loop containing nucleoside triphosphate hydrolases"/>
    <property type="match status" value="1"/>
</dbReference>
<proteinExistence type="inferred from homology"/>
<dbReference type="Gene3D" id="3.40.50.300">
    <property type="entry name" value="P-loop containing nucleotide triphosphate hydrolases"/>
    <property type="match status" value="1"/>
</dbReference>
<sequence length="1075" mass="117838">MDIYVLGPICLGTQRHRIGLGSDKERCVLASLALSAGRPVALETLVDRLWDDVPPAKARQSVHTYVSRVRRALRTAGPDSAPRITQHAHTYTLAVAPDRVDWHRFQGLTARARTHSAEGDDGAAAALLHEAEALWDEEALAGLPGLWPERMRARMAEERLGAATSRIAAELRLRRFHGAIGPLSSLVGQHPHDELLLEYLMLAYYGCGRHADALRVYQRARRRLREDLGADPSTELTRVHQHILRRAPLGDLLGPPAVPRRAAEAAPATLRNLPRHTALVGRRTELRRLCAAVDDTTGAPADTPAPGAVIALEAISGMAGVGKTAVAVTAAERLVARFPDAQLYLDLRAHAHVHEPLHAGAALAHLLRLLGIAPDAIPGEIEERSALWRTLMAQKRAVVILDDAADTDQVRPLLPDSGSSSLVIITSRRHLAGLPGAHWLALDILPPDDATALFRKFAGEERTQDAAAVRHIVRLCGYLPLAIEIAANRFNARPSWTLSTLRELLSRGPGRINELRDGYSEVARAFEMSYQTLSVPQQIVFRRLALHLGSEFGPHAAAALVDLPLAETERLLETLLHCHLLQEPTPHRFRFHDLLAEYARTLAFSEDTEEQRGASLRRLVDFYLRAADAADRLLYPRRLRLSRPGPGNAPPPLPSLSHADAAKDWLTVERANLLTTERYARTHGPAGHAAMLSHILAGFLDAECHWTDTDRMQRHAVEHWEQAGDRHALCLALLDLSGTHANTSRYPQAEAAARQALDLARAVGAPDAEAEALRGLGVLQWHLGRNQQALSLHRETLGIHLRSGDTWARARCENNIAIALLFLGEHQAALHHFTHAINNFRLAGDEGNAGKCINNLGDLHMRTGNAEAARHSYEESLALALTYGSLAEQVTTQANLAGLLLRSNEAEDLTSGLAMYQECLFTFRRLGDRRNEANALIGVGIAHHRLGRYPEAAGHHAQALVLARDIGAAHEEAHALHRLGAAEAALGKLGEAAGHIEMSLALADRIQEREQQARSLDALAGVRLQEGRHEEARELWQDAIGIFQELDPSESARIDRHLAALAETEPSRRRRHIGS</sequence>
<dbReference type="InterPro" id="IPR011990">
    <property type="entry name" value="TPR-like_helical_dom_sf"/>
</dbReference>
<keyword evidence="2" id="KW-0902">Two-component regulatory system</keyword>
<dbReference type="Pfam" id="PF00486">
    <property type="entry name" value="Trans_reg_C"/>
    <property type="match status" value="1"/>
</dbReference>
<evidence type="ECO:0000313" key="8">
    <source>
        <dbReference type="EMBL" id="UZJ30541.1"/>
    </source>
</evidence>
<dbReference type="Pfam" id="PF13424">
    <property type="entry name" value="TPR_12"/>
    <property type="match status" value="1"/>
</dbReference>
<dbReference type="Pfam" id="PF00931">
    <property type="entry name" value="NB-ARC"/>
    <property type="match status" value="1"/>
</dbReference>
<dbReference type="CDD" id="cd15831">
    <property type="entry name" value="BTAD"/>
    <property type="match status" value="1"/>
</dbReference>
<dbReference type="PROSITE" id="PS51755">
    <property type="entry name" value="OMPR_PHOB"/>
    <property type="match status" value="1"/>
</dbReference>
<dbReference type="Pfam" id="PF13374">
    <property type="entry name" value="TPR_10"/>
    <property type="match status" value="1"/>
</dbReference>
<keyword evidence="5" id="KW-0804">Transcription</keyword>
<dbReference type="EMBL" id="CP110636">
    <property type="protein sequence ID" value="UZJ30541.1"/>
    <property type="molecule type" value="Genomic_DNA"/>
</dbReference>
<feature type="DNA-binding region" description="OmpR/PhoB-type" evidence="6">
    <location>
        <begin position="1"/>
        <end position="95"/>
    </location>
</feature>
<dbReference type="InterPro" id="IPR051677">
    <property type="entry name" value="AfsR-DnrI-RedD_regulator"/>
</dbReference>
<evidence type="ECO:0000259" key="7">
    <source>
        <dbReference type="PROSITE" id="PS51755"/>
    </source>
</evidence>